<dbReference type="Gene3D" id="2.60.40.2470">
    <property type="entry name" value="SoxY domain"/>
    <property type="match status" value="1"/>
</dbReference>
<dbReference type="PIRSF" id="PIRSF010312">
    <property type="entry name" value="Sulphur_oxidation_SoxY"/>
    <property type="match status" value="1"/>
</dbReference>
<comment type="caution">
    <text evidence="3">The sequence shown here is derived from an EMBL/GenBank/DDBJ whole genome shotgun (WGS) entry which is preliminary data.</text>
</comment>
<evidence type="ECO:0000256" key="1">
    <source>
        <dbReference type="SAM" id="MobiDB-lite"/>
    </source>
</evidence>
<name>A0A231UST0_9HYPH</name>
<dbReference type="RefSeq" id="WP_094077796.1">
    <property type="nucleotide sequence ID" value="NZ_NBYO01000003.1"/>
</dbReference>
<proteinExistence type="predicted"/>
<dbReference type="InterPro" id="IPR032711">
    <property type="entry name" value="SoxY"/>
</dbReference>
<feature type="region of interest" description="Disordered" evidence="1">
    <location>
        <begin position="45"/>
        <end position="67"/>
    </location>
</feature>
<dbReference type="InterPro" id="IPR006311">
    <property type="entry name" value="TAT_signal"/>
</dbReference>
<keyword evidence="4" id="KW-1185">Reference proteome</keyword>
<evidence type="ECO:0000259" key="2">
    <source>
        <dbReference type="Pfam" id="PF13501"/>
    </source>
</evidence>
<dbReference type="InterPro" id="IPR038162">
    <property type="entry name" value="SoxY_sf"/>
</dbReference>
<dbReference type="InterPro" id="IPR016568">
    <property type="entry name" value="Sulphur_oxidation_SoxY"/>
</dbReference>
<dbReference type="Pfam" id="PF13501">
    <property type="entry name" value="SoxY"/>
    <property type="match status" value="1"/>
</dbReference>
<organism evidence="3 4">
    <name type="scientific">Notoacmeibacter marinus</name>
    <dbReference type="NCBI Taxonomy" id="1876515"/>
    <lineage>
        <taxon>Bacteria</taxon>
        <taxon>Pseudomonadati</taxon>
        <taxon>Pseudomonadota</taxon>
        <taxon>Alphaproteobacteria</taxon>
        <taxon>Hyphomicrobiales</taxon>
        <taxon>Notoacmeibacteraceae</taxon>
        <taxon>Notoacmeibacter</taxon>
    </lineage>
</organism>
<dbReference type="PROSITE" id="PS51318">
    <property type="entry name" value="TAT"/>
    <property type="match status" value="1"/>
</dbReference>
<accession>A0A231UST0</accession>
<protein>
    <submittedName>
        <fullName evidence="3">Thiosulfate oxidation carrier protein SoxY</fullName>
    </submittedName>
</protein>
<evidence type="ECO:0000313" key="4">
    <source>
        <dbReference type="Proteomes" id="UP000215405"/>
    </source>
</evidence>
<dbReference type="NCBIfam" id="TIGR04488">
    <property type="entry name" value="SoxY_true_GGCGG"/>
    <property type="match status" value="1"/>
</dbReference>
<reference evidence="4" key="1">
    <citation type="journal article" date="2017" name="Int. J. Syst. Evol. Microbiol.">
        <title>Notoacmeibacter marinus gen. nov., sp. nov., isolated from the gut of a limpet and proposal of Notoacmeibacteraceae fam. nov. in the order Rhizobiales of the class Alphaproteobacteria.</title>
        <authorList>
            <person name="Huang Z."/>
            <person name="Guo F."/>
            <person name="Lai Q."/>
        </authorList>
    </citation>
    <scope>NUCLEOTIDE SEQUENCE [LARGE SCALE GENOMIC DNA]</scope>
    <source>
        <strain evidence="4">XMTR2A4</strain>
    </source>
</reference>
<evidence type="ECO:0000313" key="3">
    <source>
        <dbReference type="EMBL" id="OXS99004.1"/>
    </source>
</evidence>
<sequence>MQMNRRSVLGVFGGAATVAAIGLPVGLANATPEDTMAKIKEFAGDKEPQTGGKLTLNTPEIAENGNSVPVGVSVESAMEGDDMVEEIMILAEGNPNPDVVTFKFSELSGEAIAETRMRLAKTQDVVAVARMTNGDIHMAKAPVKVTIGGCGG</sequence>
<dbReference type="Proteomes" id="UP000215405">
    <property type="component" value="Unassembled WGS sequence"/>
</dbReference>
<dbReference type="AlphaFoldDB" id="A0A231UST0"/>
<dbReference type="EMBL" id="NBYO01000003">
    <property type="protein sequence ID" value="OXS99004.1"/>
    <property type="molecule type" value="Genomic_DNA"/>
</dbReference>
<feature type="domain" description="Ig-like SoxY" evidence="2">
    <location>
        <begin position="40"/>
        <end position="150"/>
    </location>
</feature>
<gene>
    <name evidence="3" type="ORF">B7H23_12375</name>
</gene>